<keyword evidence="3" id="KW-1185">Reference proteome</keyword>
<dbReference type="EMBL" id="CM000128">
    <property type="protein sequence ID" value="EEC76002.1"/>
    <property type="molecule type" value="Genomic_DNA"/>
</dbReference>
<gene>
    <name evidence="2" type="ORF">OsI_13138</name>
</gene>
<dbReference type="Proteomes" id="UP000007015">
    <property type="component" value="Chromosome 3"/>
</dbReference>
<dbReference type="HOGENOM" id="CLU_1858570_0_0_1"/>
<accession>B8APZ5</accession>
<feature type="compositionally biased region" description="Acidic residues" evidence="1">
    <location>
        <begin position="96"/>
        <end position="108"/>
    </location>
</feature>
<proteinExistence type="predicted"/>
<evidence type="ECO:0000256" key="1">
    <source>
        <dbReference type="SAM" id="MobiDB-lite"/>
    </source>
</evidence>
<protein>
    <submittedName>
        <fullName evidence="2">Uncharacterized protein</fullName>
    </submittedName>
</protein>
<reference evidence="2 3" key="1">
    <citation type="journal article" date="2005" name="PLoS Biol.">
        <title>The genomes of Oryza sativa: a history of duplications.</title>
        <authorList>
            <person name="Yu J."/>
            <person name="Wang J."/>
            <person name="Lin W."/>
            <person name="Li S."/>
            <person name="Li H."/>
            <person name="Zhou J."/>
            <person name="Ni P."/>
            <person name="Dong W."/>
            <person name="Hu S."/>
            <person name="Zeng C."/>
            <person name="Zhang J."/>
            <person name="Zhang Y."/>
            <person name="Li R."/>
            <person name="Xu Z."/>
            <person name="Li S."/>
            <person name="Li X."/>
            <person name="Zheng H."/>
            <person name="Cong L."/>
            <person name="Lin L."/>
            <person name="Yin J."/>
            <person name="Geng J."/>
            <person name="Li G."/>
            <person name="Shi J."/>
            <person name="Liu J."/>
            <person name="Lv H."/>
            <person name="Li J."/>
            <person name="Wang J."/>
            <person name="Deng Y."/>
            <person name="Ran L."/>
            <person name="Shi X."/>
            <person name="Wang X."/>
            <person name="Wu Q."/>
            <person name="Li C."/>
            <person name="Ren X."/>
            <person name="Wang J."/>
            <person name="Wang X."/>
            <person name="Li D."/>
            <person name="Liu D."/>
            <person name="Zhang X."/>
            <person name="Ji Z."/>
            <person name="Zhao W."/>
            <person name="Sun Y."/>
            <person name="Zhang Z."/>
            <person name="Bao J."/>
            <person name="Han Y."/>
            <person name="Dong L."/>
            <person name="Ji J."/>
            <person name="Chen P."/>
            <person name="Wu S."/>
            <person name="Liu J."/>
            <person name="Xiao Y."/>
            <person name="Bu D."/>
            <person name="Tan J."/>
            <person name="Yang L."/>
            <person name="Ye C."/>
            <person name="Zhang J."/>
            <person name="Xu J."/>
            <person name="Zhou Y."/>
            <person name="Yu Y."/>
            <person name="Zhang B."/>
            <person name="Zhuang S."/>
            <person name="Wei H."/>
            <person name="Liu B."/>
            <person name="Lei M."/>
            <person name="Yu H."/>
            <person name="Li Y."/>
            <person name="Xu H."/>
            <person name="Wei S."/>
            <person name="He X."/>
            <person name="Fang L."/>
            <person name="Zhang Z."/>
            <person name="Zhang Y."/>
            <person name="Huang X."/>
            <person name="Su Z."/>
            <person name="Tong W."/>
            <person name="Li J."/>
            <person name="Tong Z."/>
            <person name="Li S."/>
            <person name="Ye J."/>
            <person name="Wang L."/>
            <person name="Fang L."/>
            <person name="Lei T."/>
            <person name="Chen C."/>
            <person name="Chen H."/>
            <person name="Xu Z."/>
            <person name="Li H."/>
            <person name="Huang H."/>
            <person name="Zhang F."/>
            <person name="Xu H."/>
            <person name="Li N."/>
            <person name="Zhao C."/>
            <person name="Li S."/>
            <person name="Dong L."/>
            <person name="Huang Y."/>
            <person name="Li L."/>
            <person name="Xi Y."/>
            <person name="Qi Q."/>
            <person name="Li W."/>
            <person name="Zhang B."/>
            <person name="Hu W."/>
            <person name="Zhang Y."/>
            <person name="Tian X."/>
            <person name="Jiao Y."/>
            <person name="Liang X."/>
            <person name="Jin J."/>
            <person name="Gao L."/>
            <person name="Zheng W."/>
            <person name="Hao B."/>
            <person name="Liu S."/>
            <person name="Wang W."/>
            <person name="Yuan L."/>
            <person name="Cao M."/>
            <person name="McDermott J."/>
            <person name="Samudrala R."/>
            <person name="Wang J."/>
            <person name="Wong G.K."/>
            <person name="Yang H."/>
        </authorList>
    </citation>
    <scope>NUCLEOTIDE SEQUENCE [LARGE SCALE GENOMIC DNA]</scope>
    <source>
        <strain evidence="3">cv. 93-11</strain>
    </source>
</reference>
<sequence length="138" mass="15000">MSNFDRIQRTARTILRSLSFCAPSYVYPPSHWPPAVEPGVWQSSSTVPSGLHRRSSTQAAPGQHSVVSTRGFRTSPPDVFAGVGTSAHGPFIKGDLEDDDFEVDDDPVQDGLGSPLWKSEQEASLGTGVWRINDCKES</sequence>
<evidence type="ECO:0000313" key="3">
    <source>
        <dbReference type="Proteomes" id="UP000007015"/>
    </source>
</evidence>
<feature type="compositionally biased region" description="Polar residues" evidence="1">
    <location>
        <begin position="56"/>
        <end position="72"/>
    </location>
</feature>
<evidence type="ECO:0000313" key="2">
    <source>
        <dbReference type="EMBL" id="EEC76002.1"/>
    </source>
</evidence>
<dbReference type="Gramene" id="BGIOSGA013380-TA">
    <property type="protein sequence ID" value="BGIOSGA013380-PA"/>
    <property type="gene ID" value="BGIOSGA013380"/>
</dbReference>
<dbReference type="AlphaFoldDB" id="B8APZ5"/>
<organism evidence="2 3">
    <name type="scientific">Oryza sativa subsp. indica</name>
    <name type="common">Rice</name>
    <dbReference type="NCBI Taxonomy" id="39946"/>
    <lineage>
        <taxon>Eukaryota</taxon>
        <taxon>Viridiplantae</taxon>
        <taxon>Streptophyta</taxon>
        <taxon>Embryophyta</taxon>
        <taxon>Tracheophyta</taxon>
        <taxon>Spermatophyta</taxon>
        <taxon>Magnoliopsida</taxon>
        <taxon>Liliopsida</taxon>
        <taxon>Poales</taxon>
        <taxon>Poaceae</taxon>
        <taxon>BOP clade</taxon>
        <taxon>Oryzoideae</taxon>
        <taxon>Oryzeae</taxon>
        <taxon>Oryzinae</taxon>
        <taxon>Oryza</taxon>
        <taxon>Oryza sativa</taxon>
    </lineage>
</organism>
<name>B8APZ5_ORYSI</name>
<feature type="region of interest" description="Disordered" evidence="1">
    <location>
        <begin position="42"/>
        <end position="123"/>
    </location>
</feature>